<dbReference type="Proteomes" id="UP000790347">
    <property type="component" value="Unassembled WGS sequence"/>
</dbReference>
<sequence length="63" mass="7281">MTITTASTTTTTTTTTMMESSQIILLEGPIKYRDQKKWKSRWAIITKLSPIAENFIINVKWFL</sequence>
<keyword evidence="2" id="KW-1185">Reference proteome</keyword>
<organism evidence="1 2">
    <name type="scientific">Dermatophagoides farinae</name>
    <name type="common">American house dust mite</name>
    <dbReference type="NCBI Taxonomy" id="6954"/>
    <lineage>
        <taxon>Eukaryota</taxon>
        <taxon>Metazoa</taxon>
        <taxon>Ecdysozoa</taxon>
        <taxon>Arthropoda</taxon>
        <taxon>Chelicerata</taxon>
        <taxon>Arachnida</taxon>
        <taxon>Acari</taxon>
        <taxon>Acariformes</taxon>
        <taxon>Sarcoptiformes</taxon>
        <taxon>Astigmata</taxon>
        <taxon>Psoroptidia</taxon>
        <taxon>Analgoidea</taxon>
        <taxon>Pyroglyphidae</taxon>
        <taxon>Dermatophagoidinae</taxon>
        <taxon>Dermatophagoides</taxon>
    </lineage>
</organism>
<dbReference type="InterPro" id="IPR037746">
    <property type="entry name" value="Dok-7"/>
</dbReference>
<dbReference type="GO" id="GO:0007528">
    <property type="term" value="P:neuromuscular junction development"/>
    <property type="evidence" value="ECO:0007669"/>
    <property type="project" value="TreeGrafter"/>
</dbReference>
<proteinExistence type="predicted"/>
<evidence type="ECO:0000313" key="1">
    <source>
        <dbReference type="EMBL" id="KAH9501164.1"/>
    </source>
</evidence>
<reference evidence="1" key="2">
    <citation type="journal article" date="2022" name="Res Sq">
        <title>Comparative Genomics Reveals Insights into the Divergent Evolution of Astigmatic Mites and Household Pest Adaptations.</title>
        <authorList>
            <person name="Xiong Q."/>
            <person name="Wan A.T.-Y."/>
            <person name="Liu X.-Y."/>
            <person name="Fung C.S.-H."/>
            <person name="Xiao X."/>
            <person name="Malainual N."/>
            <person name="Hou J."/>
            <person name="Wang L."/>
            <person name="Wang M."/>
            <person name="Yang K."/>
            <person name="Cui Y."/>
            <person name="Leung E."/>
            <person name="Nong W."/>
            <person name="Shin S.-K."/>
            <person name="Au S."/>
            <person name="Jeong K.Y."/>
            <person name="Chew F.T."/>
            <person name="Hui J."/>
            <person name="Leung T.F."/>
            <person name="Tungtrongchitr A."/>
            <person name="Zhong N."/>
            <person name="Liu Z."/>
            <person name="Tsui S."/>
        </authorList>
    </citation>
    <scope>NUCLEOTIDE SEQUENCE</scope>
    <source>
        <strain evidence="1">Derf</strain>
        <tissue evidence="1">Whole organism</tissue>
    </source>
</reference>
<dbReference type="InterPro" id="IPR011993">
    <property type="entry name" value="PH-like_dom_sf"/>
</dbReference>
<evidence type="ECO:0000313" key="2">
    <source>
        <dbReference type="Proteomes" id="UP000790347"/>
    </source>
</evidence>
<accession>A0A922HRS2</accession>
<dbReference type="AlphaFoldDB" id="A0A922HRS2"/>
<gene>
    <name evidence="1" type="primary">DOK7_1</name>
    <name evidence="1" type="ORF">DERF_012024</name>
</gene>
<dbReference type="GO" id="GO:0019901">
    <property type="term" value="F:protein kinase binding"/>
    <property type="evidence" value="ECO:0007669"/>
    <property type="project" value="InterPro"/>
</dbReference>
<dbReference type="Gene3D" id="2.30.29.30">
    <property type="entry name" value="Pleckstrin-homology domain (PH domain)/Phosphotyrosine-binding domain (PTB)"/>
    <property type="match status" value="1"/>
</dbReference>
<dbReference type="PANTHER" id="PTHR21636">
    <property type="entry name" value="PROTEIN DOK-7"/>
    <property type="match status" value="1"/>
</dbReference>
<dbReference type="PANTHER" id="PTHR21636:SF2">
    <property type="entry name" value="PROTEIN DOK-7"/>
    <property type="match status" value="1"/>
</dbReference>
<dbReference type="EMBL" id="ASGP02000006">
    <property type="protein sequence ID" value="KAH9501164.1"/>
    <property type="molecule type" value="Genomic_DNA"/>
</dbReference>
<reference evidence="1" key="1">
    <citation type="submission" date="2013-05" db="EMBL/GenBank/DDBJ databases">
        <authorList>
            <person name="Yim A.K.Y."/>
            <person name="Chan T.F."/>
            <person name="Ji K.M."/>
            <person name="Liu X.Y."/>
            <person name="Zhou J.W."/>
            <person name="Li R.Q."/>
            <person name="Yang K.Y."/>
            <person name="Li J."/>
            <person name="Li M."/>
            <person name="Law P.T.W."/>
            <person name="Wu Y.L."/>
            <person name="Cai Z.L."/>
            <person name="Qin H."/>
            <person name="Bao Y."/>
            <person name="Leung R.K.K."/>
            <person name="Ng P.K.S."/>
            <person name="Zou J."/>
            <person name="Zhong X.J."/>
            <person name="Ran P.X."/>
            <person name="Zhong N.S."/>
            <person name="Liu Z.G."/>
            <person name="Tsui S.K.W."/>
        </authorList>
    </citation>
    <scope>NUCLEOTIDE SEQUENCE</scope>
    <source>
        <strain evidence="1">Derf</strain>
        <tissue evidence="1">Whole organism</tissue>
    </source>
</reference>
<name>A0A922HRS2_DERFA</name>
<protein>
    <submittedName>
        <fullName evidence="1">Protein Dok-7</fullName>
    </submittedName>
</protein>
<comment type="caution">
    <text evidence="1">The sequence shown here is derived from an EMBL/GenBank/DDBJ whole genome shotgun (WGS) entry which is preliminary data.</text>
</comment>